<keyword evidence="2" id="KW-1185">Reference proteome</keyword>
<name>S7MNK7_MYOBR</name>
<reference evidence="1 2" key="1">
    <citation type="journal article" date="2013" name="Nat. Commun.">
        <title>Genome analysis reveals insights into physiology and longevity of the Brandt's bat Myotis brandtii.</title>
        <authorList>
            <person name="Seim I."/>
            <person name="Fang X."/>
            <person name="Xiong Z."/>
            <person name="Lobanov A.V."/>
            <person name="Huang Z."/>
            <person name="Ma S."/>
            <person name="Feng Y."/>
            <person name="Turanov A.A."/>
            <person name="Zhu Y."/>
            <person name="Lenz T.L."/>
            <person name="Gerashchenko M.V."/>
            <person name="Fan D."/>
            <person name="Hee Yim S."/>
            <person name="Yao X."/>
            <person name="Jordan D."/>
            <person name="Xiong Y."/>
            <person name="Ma Y."/>
            <person name="Lyapunov A.N."/>
            <person name="Chen G."/>
            <person name="Kulakova O.I."/>
            <person name="Sun Y."/>
            <person name="Lee S.G."/>
            <person name="Bronson R.T."/>
            <person name="Moskalev A.A."/>
            <person name="Sunyaev S.R."/>
            <person name="Zhang G."/>
            <person name="Krogh A."/>
            <person name="Wang J."/>
            <person name="Gladyshev V.N."/>
        </authorList>
    </citation>
    <scope>NUCLEOTIDE SEQUENCE [LARGE SCALE GENOMIC DNA]</scope>
</reference>
<gene>
    <name evidence="1" type="ORF">D623_10002139</name>
</gene>
<proteinExistence type="predicted"/>
<dbReference type="PANTHER" id="PTHR16788:SF0">
    <property type="entry name" value="EPIDIDYMAL SECRETORY PROTEIN E3-BETA"/>
    <property type="match status" value="1"/>
</dbReference>
<evidence type="ECO:0000313" key="1">
    <source>
        <dbReference type="EMBL" id="EPQ05095.1"/>
    </source>
</evidence>
<dbReference type="InterPro" id="IPR042402">
    <property type="entry name" value="EDDM3A/EDDM3B"/>
</dbReference>
<dbReference type="SUPFAM" id="SSF54076">
    <property type="entry name" value="RNase A-like"/>
    <property type="match status" value="1"/>
</dbReference>
<dbReference type="PANTHER" id="PTHR16788">
    <property type="entry name" value="EPIDIDYMAL SECRETORY PROTEIN E3 ALPHA"/>
    <property type="match status" value="1"/>
</dbReference>
<dbReference type="InterPro" id="IPR036816">
    <property type="entry name" value="RNaseA-like_dom_sf"/>
</dbReference>
<sequence>MKQHHLSTSWEFNEYRCNDLMREREAPKDRNYHLFIYIFWHKIEHICIRNWRDYYRNIEHPERRIIVFFISAVFVSKTVTDT</sequence>
<dbReference type="Proteomes" id="UP000052978">
    <property type="component" value="Unassembled WGS sequence"/>
</dbReference>
<organism evidence="1 2">
    <name type="scientific">Myotis brandtii</name>
    <name type="common">Brandt's bat</name>
    <dbReference type="NCBI Taxonomy" id="109478"/>
    <lineage>
        <taxon>Eukaryota</taxon>
        <taxon>Metazoa</taxon>
        <taxon>Chordata</taxon>
        <taxon>Craniata</taxon>
        <taxon>Vertebrata</taxon>
        <taxon>Euteleostomi</taxon>
        <taxon>Mammalia</taxon>
        <taxon>Eutheria</taxon>
        <taxon>Laurasiatheria</taxon>
        <taxon>Chiroptera</taxon>
        <taxon>Yangochiroptera</taxon>
        <taxon>Vespertilionidae</taxon>
        <taxon>Myotis</taxon>
    </lineage>
</organism>
<dbReference type="EMBL" id="KE161708">
    <property type="protein sequence ID" value="EPQ05095.1"/>
    <property type="molecule type" value="Genomic_DNA"/>
</dbReference>
<evidence type="ECO:0000313" key="2">
    <source>
        <dbReference type="Proteomes" id="UP000052978"/>
    </source>
</evidence>
<accession>S7MNK7</accession>
<protein>
    <submittedName>
        <fullName evidence="1">Epididymal secretory protein E3-beta</fullName>
    </submittedName>
</protein>
<dbReference type="AlphaFoldDB" id="S7MNK7"/>